<dbReference type="InterPro" id="IPR036291">
    <property type="entry name" value="NAD(P)-bd_dom_sf"/>
</dbReference>
<dbReference type="PANTHER" id="PTHR10366:SF404">
    <property type="entry name" value="CINNAMOYL-COA REDUCTASE 1"/>
    <property type="match status" value="1"/>
</dbReference>
<feature type="non-terminal residue" evidence="3">
    <location>
        <position position="55"/>
    </location>
</feature>
<dbReference type="EMBL" id="LXQA010240243">
    <property type="protein sequence ID" value="MCI37051.1"/>
    <property type="molecule type" value="Genomic_DNA"/>
</dbReference>
<dbReference type="AlphaFoldDB" id="A0A392RKB5"/>
<proteinExistence type="predicted"/>
<name>A0A392RKB5_9FABA</name>
<dbReference type="Gene3D" id="3.40.50.720">
    <property type="entry name" value="NAD(P)-binding Rossmann-like Domain"/>
    <property type="match status" value="1"/>
</dbReference>
<evidence type="ECO:0000313" key="4">
    <source>
        <dbReference type="Proteomes" id="UP000265520"/>
    </source>
</evidence>
<accession>A0A392RKB5</accession>
<keyword evidence="1" id="KW-0521">NADP</keyword>
<keyword evidence="2" id="KW-0560">Oxidoreductase</keyword>
<sequence>MLFLTWVDLLDLNSIQSVIHGCHGVFHTASPVTDNPEEMLEPAVNGTKNVIIAAA</sequence>
<protein>
    <submittedName>
        <fullName evidence="3">Cinnamoyl-CoA reductase 1-like</fullName>
    </submittedName>
</protein>
<keyword evidence="4" id="KW-1185">Reference proteome</keyword>
<evidence type="ECO:0000256" key="1">
    <source>
        <dbReference type="ARBA" id="ARBA00022857"/>
    </source>
</evidence>
<dbReference type="InterPro" id="IPR050425">
    <property type="entry name" value="NAD(P)_dehydrat-like"/>
</dbReference>
<dbReference type="Proteomes" id="UP000265520">
    <property type="component" value="Unassembled WGS sequence"/>
</dbReference>
<dbReference type="GO" id="GO:0016616">
    <property type="term" value="F:oxidoreductase activity, acting on the CH-OH group of donors, NAD or NADP as acceptor"/>
    <property type="evidence" value="ECO:0007669"/>
    <property type="project" value="TreeGrafter"/>
</dbReference>
<reference evidence="3 4" key="1">
    <citation type="journal article" date="2018" name="Front. Plant Sci.">
        <title>Red Clover (Trifolium pratense) and Zigzag Clover (T. medium) - A Picture of Genomic Similarities and Differences.</title>
        <authorList>
            <person name="Dluhosova J."/>
            <person name="Istvanek J."/>
            <person name="Nedelnik J."/>
            <person name="Repkova J."/>
        </authorList>
    </citation>
    <scope>NUCLEOTIDE SEQUENCE [LARGE SCALE GENOMIC DNA]</scope>
    <source>
        <strain evidence="4">cv. 10/8</strain>
        <tissue evidence="3">Leaf</tissue>
    </source>
</reference>
<evidence type="ECO:0000313" key="3">
    <source>
        <dbReference type="EMBL" id="MCI37051.1"/>
    </source>
</evidence>
<evidence type="ECO:0000256" key="2">
    <source>
        <dbReference type="ARBA" id="ARBA00023002"/>
    </source>
</evidence>
<dbReference type="PANTHER" id="PTHR10366">
    <property type="entry name" value="NAD DEPENDENT EPIMERASE/DEHYDRATASE"/>
    <property type="match status" value="1"/>
</dbReference>
<dbReference type="SUPFAM" id="SSF51735">
    <property type="entry name" value="NAD(P)-binding Rossmann-fold domains"/>
    <property type="match status" value="1"/>
</dbReference>
<organism evidence="3 4">
    <name type="scientific">Trifolium medium</name>
    <dbReference type="NCBI Taxonomy" id="97028"/>
    <lineage>
        <taxon>Eukaryota</taxon>
        <taxon>Viridiplantae</taxon>
        <taxon>Streptophyta</taxon>
        <taxon>Embryophyta</taxon>
        <taxon>Tracheophyta</taxon>
        <taxon>Spermatophyta</taxon>
        <taxon>Magnoliopsida</taxon>
        <taxon>eudicotyledons</taxon>
        <taxon>Gunneridae</taxon>
        <taxon>Pentapetalae</taxon>
        <taxon>rosids</taxon>
        <taxon>fabids</taxon>
        <taxon>Fabales</taxon>
        <taxon>Fabaceae</taxon>
        <taxon>Papilionoideae</taxon>
        <taxon>50 kb inversion clade</taxon>
        <taxon>NPAAA clade</taxon>
        <taxon>Hologalegina</taxon>
        <taxon>IRL clade</taxon>
        <taxon>Trifolieae</taxon>
        <taxon>Trifolium</taxon>
    </lineage>
</organism>
<comment type="caution">
    <text evidence="3">The sequence shown here is derived from an EMBL/GenBank/DDBJ whole genome shotgun (WGS) entry which is preliminary data.</text>
</comment>